<dbReference type="EMBL" id="JAPRAT010000001">
    <property type="protein sequence ID" value="MCZ0701687.1"/>
    <property type="molecule type" value="Genomic_DNA"/>
</dbReference>
<dbReference type="Proteomes" id="UP001084197">
    <property type="component" value="Unassembled WGS sequence"/>
</dbReference>
<gene>
    <name evidence="1" type="ORF">OWO01_00495</name>
</gene>
<reference evidence="1" key="1">
    <citation type="submission" date="2022-11" db="EMBL/GenBank/DDBJ databases">
        <title>WGS of Natronobacillus azotifigens 24KS-1, an anaerobic diazotrophic haloalkaliphile from soda-rich habitats.</title>
        <authorList>
            <person name="Sorokin D.Y."/>
            <person name="Merkel A.Y."/>
        </authorList>
    </citation>
    <scope>NUCLEOTIDE SEQUENCE</scope>
    <source>
        <strain evidence="1">24KS-1</strain>
    </source>
</reference>
<evidence type="ECO:0000313" key="1">
    <source>
        <dbReference type="EMBL" id="MCZ0701687.1"/>
    </source>
</evidence>
<accession>A0A9J6R810</accession>
<name>A0A9J6R810_9BACI</name>
<organism evidence="1 2">
    <name type="scientific">Natronobacillus azotifigens</name>
    <dbReference type="NCBI Taxonomy" id="472978"/>
    <lineage>
        <taxon>Bacteria</taxon>
        <taxon>Bacillati</taxon>
        <taxon>Bacillota</taxon>
        <taxon>Bacilli</taxon>
        <taxon>Bacillales</taxon>
        <taxon>Bacillaceae</taxon>
        <taxon>Natronobacillus</taxon>
    </lineage>
</organism>
<dbReference type="NCBIfam" id="TIGR04398">
    <property type="entry name" value="SLAP_DUP"/>
    <property type="match status" value="1"/>
</dbReference>
<evidence type="ECO:0000313" key="2">
    <source>
        <dbReference type="Proteomes" id="UP001084197"/>
    </source>
</evidence>
<dbReference type="InterPro" id="IPR030910">
    <property type="entry name" value="SLAP_dom"/>
</dbReference>
<comment type="caution">
    <text evidence="1">The sequence shown here is derived from an EMBL/GenBank/DDBJ whole genome shotgun (WGS) entry which is preliminary data.</text>
</comment>
<proteinExistence type="predicted"/>
<sequence length="134" mass="15839">MQKLQFESSWAHTISSRDQTDIQHFFHQIDEYDSNAALLLSETNIKLLPFWQAKNHQDELLISAFIVNDSQDRLTIVNEMIKYYRFNQEIAKQVFTISKLVIPPKTTLPWTFIFPKQSVNPIPNIQKDRTVVFR</sequence>
<dbReference type="RefSeq" id="WP_268778454.1">
    <property type="nucleotide sequence ID" value="NZ_JAPRAT010000001.1"/>
</dbReference>
<protein>
    <submittedName>
        <fullName evidence="1">SLAP domain-containing protein</fullName>
    </submittedName>
</protein>
<keyword evidence="2" id="KW-1185">Reference proteome</keyword>
<dbReference type="AlphaFoldDB" id="A0A9J6R810"/>